<reference evidence="2" key="1">
    <citation type="submission" date="2019-10" db="EMBL/GenBank/DDBJ databases">
        <authorList>
            <person name="Schultz D.T."/>
            <person name="Haddock S.H.D."/>
        </authorList>
    </citation>
    <scope>NUCLEOTIDE SEQUENCE</scope>
    <source>
        <strain evidence="2">Hc1</strain>
        <strain evidence="3">Hc2</strain>
    </source>
</reference>
<dbReference type="EMBL" id="MN544301">
    <property type="protein sequence ID" value="QIA92694.1"/>
    <property type="molecule type" value="Genomic_DNA"/>
</dbReference>
<geneLocation type="mitochondrion" evidence="2"/>
<keyword evidence="1" id="KW-0472">Membrane</keyword>
<evidence type="ECO:0000256" key="1">
    <source>
        <dbReference type="SAM" id="Phobius"/>
    </source>
</evidence>
<keyword evidence="2" id="KW-0496">Mitochondrion</keyword>
<evidence type="ECO:0000313" key="3">
    <source>
        <dbReference type="EMBL" id="QIA92694.1"/>
    </source>
</evidence>
<keyword evidence="1" id="KW-1133">Transmembrane helix</keyword>
<proteinExistence type="predicted"/>
<protein>
    <submittedName>
        <fullName evidence="2">Uncharacterized protein</fullName>
    </submittedName>
</protein>
<accession>A0A6C0SQP6</accession>
<gene>
    <name evidence="2" type="primary">URF1</name>
</gene>
<organism evidence="2">
    <name type="scientific">Hormiphora californensis</name>
    <name type="common">Sea gooseberry</name>
    <dbReference type="NCBI Taxonomy" id="1403702"/>
    <lineage>
        <taxon>Eukaryota</taxon>
        <taxon>Metazoa</taxon>
        <taxon>Ctenophora</taxon>
        <taxon>Tentaculata</taxon>
        <taxon>Cydippida</taxon>
        <taxon>Pleurobrachiidae</taxon>
        <taxon>Hormiphora</taxon>
    </lineage>
</organism>
<dbReference type="CTD" id="43962098"/>
<dbReference type="AlphaFoldDB" id="A0A6C0SQP6"/>
<evidence type="ECO:0000313" key="2">
    <source>
        <dbReference type="EMBL" id="QIA92680.1"/>
    </source>
</evidence>
<keyword evidence="1" id="KW-0812">Transmembrane</keyword>
<dbReference type="GeneID" id="43962098"/>
<name>A0A6C0SQP6_HORCA</name>
<dbReference type="RefSeq" id="YP_009726860.1">
    <property type="nucleotide sequence ID" value="NC_045864.1"/>
</dbReference>
<dbReference type="EMBL" id="MN544300">
    <property type="protein sequence ID" value="QIA92680.1"/>
    <property type="molecule type" value="Genomic_DNA"/>
</dbReference>
<sequence>MRFFSIFLYFSAFPLFFTIFSNNILLLQLFNYYILIFFPCPTYLN</sequence>
<feature type="transmembrane region" description="Helical" evidence="1">
    <location>
        <begin position="6"/>
        <end position="27"/>
    </location>
</feature>